<feature type="non-terminal residue" evidence="1">
    <location>
        <position position="1"/>
    </location>
</feature>
<sequence>RPTEHLRRQCPLCFGGVESHREDFKFDCITCEDACFTQKRQKKGNRDLPRHHPATVFVPPQDVNTMEHQVHEIRERLPLQRRPRVHVEEVPDE</sequence>
<name>A0ACB8ATK9_9AGAM</name>
<accession>A0ACB8ATK9</accession>
<comment type="caution">
    <text evidence="1">The sequence shown here is derived from an EMBL/GenBank/DDBJ whole genome shotgun (WGS) entry which is preliminary data.</text>
</comment>
<reference evidence="1" key="1">
    <citation type="journal article" date="2021" name="New Phytol.">
        <title>Evolutionary innovations through gain and loss of genes in the ectomycorrhizal Boletales.</title>
        <authorList>
            <person name="Wu G."/>
            <person name="Miyauchi S."/>
            <person name="Morin E."/>
            <person name="Kuo A."/>
            <person name="Drula E."/>
            <person name="Varga T."/>
            <person name="Kohler A."/>
            <person name="Feng B."/>
            <person name="Cao Y."/>
            <person name="Lipzen A."/>
            <person name="Daum C."/>
            <person name="Hundley H."/>
            <person name="Pangilinan J."/>
            <person name="Johnson J."/>
            <person name="Barry K."/>
            <person name="LaButti K."/>
            <person name="Ng V."/>
            <person name="Ahrendt S."/>
            <person name="Min B."/>
            <person name="Choi I.G."/>
            <person name="Park H."/>
            <person name="Plett J.M."/>
            <person name="Magnuson J."/>
            <person name="Spatafora J.W."/>
            <person name="Nagy L.G."/>
            <person name="Henrissat B."/>
            <person name="Grigoriev I.V."/>
            <person name="Yang Z.L."/>
            <person name="Xu J."/>
            <person name="Martin F.M."/>
        </authorList>
    </citation>
    <scope>NUCLEOTIDE SEQUENCE</scope>
    <source>
        <strain evidence="1">KUC20120723A-06</strain>
    </source>
</reference>
<evidence type="ECO:0000313" key="1">
    <source>
        <dbReference type="EMBL" id="KAH7916896.1"/>
    </source>
</evidence>
<keyword evidence="2" id="KW-1185">Reference proteome</keyword>
<dbReference type="Proteomes" id="UP000790709">
    <property type="component" value="Unassembled WGS sequence"/>
</dbReference>
<gene>
    <name evidence="1" type="ORF">BV22DRAFT_988229</name>
</gene>
<protein>
    <submittedName>
        <fullName evidence="1">Uncharacterized protein</fullName>
    </submittedName>
</protein>
<proteinExistence type="predicted"/>
<feature type="non-terminal residue" evidence="1">
    <location>
        <position position="93"/>
    </location>
</feature>
<organism evidence="1 2">
    <name type="scientific">Leucogyrophana mollusca</name>
    <dbReference type="NCBI Taxonomy" id="85980"/>
    <lineage>
        <taxon>Eukaryota</taxon>
        <taxon>Fungi</taxon>
        <taxon>Dikarya</taxon>
        <taxon>Basidiomycota</taxon>
        <taxon>Agaricomycotina</taxon>
        <taxon>Agaricomycetes</taxon>
        <taxon>Agaricomycetidae</taxon>
        <taxon>Boletales</taxon>
        <taxon>Boletales incertae sedis</taxon>
        <taxon>Leucogyrophana</taxon>
    </lineage>
</organism>
<evidence type="ECO:0000313" key="2">
    <source>
        <dbReference type="Proteomes" id="UP000790709"/>
    </source>
</evidence>
<dbReference type="EMBL" id="MU267484">
    <property type="protein sequence ID" value="KAH7916896.1"/>
    <property type="molecule type" value="Genomic_DNA"/>
</dbReference>